<dbReference type="PANTHER" id="PTHR42760">
    <property type="entry name" value="SHORT-CHAIN DEHYDROGENASES/REDUCTASES FAMILY MEMBER"/>
    <property type="match status" value="1"/>
</dbReference>
<dbReference type="PRINTS" id="PR00080">
    <property type="entry name" value="SDRFAMILY"/>
</dbReference>
<dbReference type="GO" id="GO:0030497">
    <property type="term" value="P:fatty acid elongation"/>
    <property type="evidence" value="ECO:0007669"/>
    <property type="project" value="TreeGrafter"/>
</dbReference>
<dbReference type="GO" id="GO:0016616">
    <property type="term" value="F:oxidoreductase activity, acting on the CH-OH group of donors, NAD or NADP as acceptor"/>
    <property type="evidence" value="ECO:0007669"/>
    <property type="project" value="TreeGrafter"/>
</dbReference>
<dbReference type="InterPro" id="IPR002347">
    <property type="entry name" value="SDR_fam"/>
</dbReference>
<dbReference type="OrthoDB" id="9803333at2"/>
<evidence type="ECO:0000256" key="1">
    <source>
        <dbReference type="ARBA" id="ARBA00006484"/>
    </source>
</evidence>
<name>A0A2T6AFZ0_9RHOB</name>
<dbReference type="Proteomes" id="UP000244069">
    <property type="component" value="Unassembled WGS sequence"/>
</dbReference>
<dbReference type="Pfam" id="PF00106">
    <property type="entry name" value="adh_short"/>
    <property type="match status" value="1"/>
</dbReference>
<sequence>MQIENKRAVITGAAGGIGQAIAALYASAGARVFLVDRDAARLESVIAELGAGHTDQVHGIALDVTREEAVARMVDEAEGALGGIDVLVTCSGAITERELEDMSLAEWREIMGANLDAVFLACRAVFPIMKRQGSGRIITVSSQIGQRGAPRFTHYAASKAGVIGFTKALAREAAPHGILVNSVAPGPVLTSFNRDLRAETLDGTEAALPLGRAAQPEEIAGAALLLASSPHGDVFVGQTLGPNSGDVML</sequence>
<dbReference type="PANTHER" id="PTHR42760:SF40">
    <property type="entry name" value="3-OXOACYL-[ACYL-CARRIER-PROTEIN] REDUCTASE, CHLOROPLASTIC"/>
    <property type="match status" value="1"/>
</dbReference>
<dbReference type="RefSeq" id="WP_107978049.1">
    <property type="nucleotide sequence ID" value="NZ_BMEZ01000008.1"/>
</dbReference>
<organism evidence="3 4">
    <name type="scientific">Allosediminivita pacifica</name>
    <dbReference type="NCBI Taxonomy" id="1267769"/>
    <lineage>
        <taxon>Bacteria</taxon>
        <taxon>Pseudomonadati</taxon>
        <taxon>Pseudomonadota</taxon>
        <taxon>Alphaproteobacteria</taxon>
        <taxon>Rhodobacterales</taxon>
        <taxon>Paracoccaceae</taxon>
        <taxon>Allosediminivita</taxon>
    </lineage>
</organism>
<dbReference type="SUPFAM" id="SSF51735">
    <property type="entry name" value="NAD(P)-binding Rossmann-fold domains"/>
    <property type="match status" value="1"/>
</dbReference>
<reference evidence="3 4" key="1">
    <citation type="submission" date="2018-04" db="EMBL/GenBank/DDBJ databases">
        <title>Genomic Encyclopedia of Archaeal and Bacterial Type Strains, Phase II (KMG-II): from individual species to whole genera.</title>
        <authorList>
            <person name="Goeker M."/>
        </authorList>
    </citation>
    <scope>NUCLEOTIDE SEQUENCE [LARGE SCALE GENOMIC DNA]</scope>
    <source>
        <strain evidence="3 4">DSM 29329</strain>
    </source>
</reference>
<evidence type="ECO:0000313" key="4">
    <source>
        <dbReference type="Proteomes" id="UP000244069"/>
    </source>
</evidence>
<protein>
    <submittedName>
        <fullName evidence="3">3-oxoacyl-[acyl-carrier protein] reductase</fullName>
    </submittedName>
</protein>
<accession>A0A2T6AFZ0</accession>
<dbReference type="AlphaFoldDB" id="A0A2T6AFZ0"/>
<dbReference type="PRINTS" id="PR00081">
    <property type="entry name" value="GDHRDH"/>
</dbReference>
<evidence type="ECO:0000256" key="2">
    <source>
        <dbReference type="RuleBase" id="RU000363"/>
    </source>
</evidence>
<dbReference type="InterPro" id="IPR036291">
    <property type="entry name" value="NAD(P)-bd_dom_sf"/>
</dbReference>
<dbReference type="InterPro" id="IPR020904">
    <property type="entry name" value="Sc_DH/Rdtase_CS"/>
</dbReference>
<dbReference type="PROSITE" id="PS00061">
    <property type="entry name" value="ADH_SHORT"/>
    <property type="match status" value="1"/>
</dbReference>
<comment type="similarity">
    <text evidence="1 2">Belongs to the short-chain dehydrogenases/reductases (SDR) family.</text>
</comment>
<comment type="caution">
    <text evidence="3">The sequence shown here is derived from an EMBL/GenBank/DDBJ whole genome shotgun (WGS) entry which is preliminary data.</text>
</comment>
<dbReference type="CDD" id="cd05233">
    <property type="entry name" value="SDR_c"/>
    <property type="match status" value="1"/>
</dbReference>
<dbReference type="EMBL" id="QBKN01000025">
    <property type="protein sequence ID" value="PTX42732.1"/>
    <property type="molecule type" value="Genomic_DNA"/>
</dbReference>
<proteinExistence type="inferred from homology"/>
<evidence type="ECO:0000313" key="3">
    <source>
        <dbReference type="EMBL" id="PTX42732.1"/>
    </source>
</evidence>
<dbReference type="FunFam" id="3.40.50.720:FF:000084">
    <property type="entry name" value="Short-chain dehydrogenase reductase"/>
    <property type="match status" value="1"/>
</dbReference>
<keyword evidence="4" id="KW-1185">Reference proteome</keyword>
<dbReference type="Gene3D" id="3.40.50.720">
    <property type="entry name" value="NAD(P)-binding Rossmann-like Domain"/>
    <property type="match status" value="1"/>
</dbReference>
<gene>
    <name evidence="3" type="ORF">C8N44_12528</name>
</gene>